<evidence type="ECO:0000313" key="3">
    <source>
        <dbReference type="Proteomes" id="UP000247673"/>
    </source>
</evidence>
<evidence type="ECO:0000259" key="1">
    <source>
        <dbReference type="Pfam" id="PF13302"/>
    </source>
</evidence>
<organism evidence="2 3">
    <name type="scientific">Gilliamella apis</name>
    <dbReference type="NCBI Taxonomy" id="1970738"/>
    <lineage>
        <taxon>Bacteria</taxon>
        <taxon>Pseudomonadati</taxon>
        <taxon>Pseudomonadota</taxon>
        <taxon>Gammaproteobacteria</taxon>
        <taxon>Orbales</taxon>
        <taxon>Orbaceae</taxon>
        <taxon>Gilliamella</taxon>
    </lineage>
</organism>
<feature type="domain" description="N-acetyltransferase" evidence="1">
    <location>
        <begin position="20"/>
        <end position="147"/>
    </location>
</feature>
<accession>A0A2V4DNT6</accession>
<evidence type="ECO:0000313" key="2">
    <source>
        <dbReference type="EMBL" id="PXY91528.1"/>
    </source>
</evidence>
<comment type="caution">
    <text evidence="2">The sequence shown here is derived from an EMBL/GenBank/DDBJ whole genome shotgun (WGS) entry which is preliminary data.</text>
</comment>
<name>A0A2V4DNT6_9GAMM</name>
<dbReference type="SUPFAM" id="SSF55729">
    <property type="entry name" value="Acyl-CoA N-acyltransferases (Nat)"/>
    <property type="match status" value="1"/>
</dbReference>
<dbReference type="InterPro" id="IPR000182">
    <property type="entry name" value="GNAT_dom"/>
</dbReference>
<sequence>MGDVLAKHKKVELIIGKHVDLREVELSDAEFILSLRTDELKSKFLHKTENDLQKQIEYLKNYKTLDNEYYFIIENKKGNPLGTVRLYNLKENQCTGGSWIMKSGSTVQEVIEGDLLLQHFVFNILNLENNYFDVRKGNNKVIKFHKMKGAKEINQDEKNFYFVLNKRDFEKSKDFFSNLL</sequence>
<dbReference type="Pfam" id="PF13302">
    <property type="entry name" value="Acetyltransf_3"/>
    <property type="match status" value="1"/>
</dbReference>
<keyword evidence="2" id="KW-0808">Transferase</keyword>
<dbReference type="Proteomes" id="UP000247673">
    <property type="component" value="Unassembled WGS sequence"/>
</dbReference>
<dbReference type="Gene3D" id="3.40.630.30">
    <property type="match status" value="1"/>
</dbReference>
<dbReference type="AlphaFoldDB" id="A0A2V4DNT6"/>
<dbReference type="GO" id="GO:0016747">
    <property type="term" value="F:acyltransferase activity, transferring groups other than amino-acyl groups"/>
    <property type="evidence" value="ECO:0007669"/>
    <property type="project" value="InterPro"/>
</dbReference>
<gene>
    <name evidence="2" type="ORF">DKK78_04175</name>
</gene>
<protein>
    <submittedName>
        <fullName evidence="2">N-acetyltransferase</fullName>
    </submittedName>
</protein>
<proteinExistence type="predicted"/>
<reference evidence="2 3" key="1">
    <citation type="submission" date="2018-05" db="EMBL/GenBank/DDBJ databases">
        <title>Reference genomes for bee gut microbiota database.</title>
        <authorList>
            <person name="Ellegaard K.M."/>
        </authorList>
    </citation>
    <scope>NUCLEOTIDE SEQUENCE [LARGE SCALE GENOMIC DNA]</scope>
    <source>
        <strain evidence="2 3">ESL0172</strain>
    </source>
</reference>
<dbReference type="InterPro" id="IPR016181">
    <property type="entry name" value="Acyl_CoA_acyltransferase"/>
</dbReference>
<keyword evidence="3" id="KW-1185">Reference proteome</keyword>
<dbReference type="OrthoDB" id="2049878at2"/>
<dbReference type="EMBL" id="QGLO01000004">
    <property type="protein sequence ID" value="PXY91528.1"/>
    <property type="molecule type" value="Genomic_DNA"/>
</dbReference>